<evidence type="ECO:0000256" key="3">
    <source>
        <dbReference type="ARBA" id="ARBA00022692"/>
    </source>
</evidence>
<sequence length="85" mass="9650">MNNRKAEMRETAANTDMEIQEIHHKLILKLAELKIHIEATKMRTTRTVVWLAISMFGIIMGLDWILPSIMPGGRTPNGIPGLERV</sequence>
<dbReference type="OrthoDB" id="1552at2759"/>
<comment type="caution">
    <text evidence="9">The sequence shown here is derived from an EMBL/GenBank/DDBJ whole genome shotgun (WGS) entry which is preliminary data.</text>
</comment>
<gene>
    <name evidence="9" type="ORF">SeLEV6574_g08480</name>
</gene>
<reference evidence="9 10" key="1">
    <citation type="journal article" date="2019" name="Sci. Rep.">
        <title>Comparative genomics of chytrid fungi reveal insights into the obligate biotrophic and pathogenic lifestyle of Synchytrium endobioticum.</title>
        <authorList>
            <person name="van de Vossenberg B.T.L.H."/>
            <person name="Warris S."/>
            <person name="Nguyen H.D.T."/>
            <person name="van Gent-Pelzer M.P.E."/>
            <person name="Joly D.L."/>
            <person name="van de Geest H.C."/>
            <person name="Bonants P.J.M."/>
            <person name="Smith D.S."/>
            <person name="Levesque C.A."/>
            <person name="van der Lee T.A.J."/>
        </authorList>
    </citation>
    <scope>NUCLEOTIDE SEQUENCE [LARGE SCALE GENOMIC DNA]</scope>
    <source>
        <strain evidence="9 10">LEV6574</strain>
    </source>
</reference>
<dbReference type="GO" id="GO:0016020">
    <property type="term" value="C:membrane"/>
    <property type="evidence" value="ECO:0007669"/>
    <property type="project" value="UniProtKB-SubCell"/>
</dbReference>
<protein>
    <submittedName>
        <fullName evidence="9">Uncharacterized protein</fullName>
    </submittedName>
</protein>
<evidence type="ECO:0000256" key="6">
    <source>
        <dbReference type="ARBA" id="ARBA00023128"/>
    </source>
</evidence>
<keyword evidence="3 8" id="KW-0812">Transmembrane</keyword>
<feature type="transmembrane region" description="Helical" evidence="8">
    <location>
        <begin position="48"/>
        <end position="66"/>
    </location>
</feature>
<accession>A0A507BT09</accession>
<dbReference type="InterPro" id="IPR024461">
    <property type="entry name" value="CCDC90-like"/>
</dbReference>
<dbReference type="GO" id="GO:0005739">
    <property type="term" value="C:mitochondrion"/>
    <property type="evidence" value="ECO:0007669"/>
    <property type="project" value="UniProtKB-SubCell"/>
</dbReference>
<evidence type="ECO:0000256" key="2">
    <source>
        <dbReference type="ARBA" id="ARBA00004370"/>
    </source>
</evidence>
<evidence type="ECO:0000256" key="7">
    <source>
        <dbReference type="ARBA" id="ARBA00023136"/>
    </source>
</evidence>
<proteinExistence type="predicted"/>
<comment type="subcellular location">
    <subcellularLocation>
        <location evidence="2">Membrane</location>
    </subcellularLocation>
    <subcellularLocation>
        <location evidence="1">Mitochondrion</location>
    </subcellularLocation>
</comment>
<organism evidence="9 10">
    <name type="scientific">Synchytrium endobioticum</name>
    <dbReference type="NCBI Taxonomy" id="286115"/>
    <lineage>
        <taxon>Eukaryota</taxon>
        <taxon>Fungi</taxon>
        <taxon>Fungi incertae sedis</taxon>
        <taxon>Chytridiomycota</taxon>
        <taxon>Chytridiomycota incertae sedis</taxon>
        <taxon>Chytridiomycetes</taxon>
        <taxon>Synchytriales</taxon>
        <taxon>Synchytriaceae</taxon>
        <taxon>Synchytrium</taxon>
    </lineage>
</organism>
<evidence type="ECO:0000256" key="5">
    <source>
        <dbReference type="ARBA" id="ARBA00023054"/>
    </source>
</evidence>
<keyword evidence="7 8" id="KW-0472">Membrane</keyword>
<evidence type="ECO:0000313" key="10">
    <source>
        <dbReference type="Proteomes" id="UP000320475"/>
    </source>
</evidence>
<keyword evidence="6" id="KW-0496">Mitochondrion</keyword>
<keyword evidence="4 8" id="KW-1133">Transmembrane helix</keyword>
<evidence type="ECO:0000256" key="8">
    <source>
        <dbReference type="SAM" id="Phobius"/>
    </source>
</evidence>
<dbReference type="Pfam" id="PF07798">
    <property type="entry name" value="CCDC90-like"/>
    <property type="match status" value="1"/>
</dbReference>
<dbReference type="EMBL" id="QEAM01000991">
    <property type="protein sequence ID" value="TPX32177.1"/>
    <property type="molecule type" value="Genomic_DNA"/>
</dbReference>
<evidence type="ECO:0000256" key="4">
    <source>
        <dbReference type="ARBA" id="ARBA00022989"/>
    </source>
</evidence>
<evidence type="ECO:0000313" key="9">
    <source>
        <dbReference type="EMBL" id="TPX32177.1"/>
    </source>
</evidence>
<dbReference type="Proteomes" id="UP000320475">
    <property type="component" value="Unassembled WGS sequence"/>
</dbReference>
<evidence type="ECO:0000256" key="1">
    <source>
        <dbReference type="ARBA" id="ARBA00004173"/>
    </source>
</evidence>
<name>A0A507BT09_9FUNG</name>
<dbReference type="AlphaFoldDB" id="A0A507BT09"/>
<keyword evidence="5" id="KW-0175">Coiled coil</keyword>